<keyword evidence="2" id="KW-1185">Reference proteome</keyword>
<evidence type="ECO:0000313" key="1">
    <source>
        <dbReference type="EMBL" id="TFF04391.1"/>
    </source>
</evidence>
<dbReference type="Proteomes" id="UP000298003">
    <property type="component" value="Unassembled WGS sequence"/>
</dbReference>
<dbReference type="RefSeq" id="WP_061269108.1">
    <property type="nucleotide sequence ID" value="NZ_SOZH01000012.1"/>
</dbReference>
<organism evidence="1 2">
    <name type="scientific">Cellulosimicrobium funkei</name>
    <dbReference type="NCBI Taxonomy" id="264251"/>
    <lineage>
        <taxon>Bacteria</taxon>
        <taxon>Bacillati</taxon>
        <taxon>Actinomycetota</taxon>
        <taxon>Actinomycetes</taxon>
        <taxon>Micrococcales</taxon>
        <taxon>Promicromonosporaceae</taxon>
        <taxon>Cellulosimicrobium</taxon>
    </lineage>
</organism>
<comment type="caution">
    <text evidence="1">The sequence shown here is derived from an EMBL/GenBank/DDBJ whole genome shotgun (WGS) entry which is preliminary data.</text>
</comment>
<dbReference type="EMBL" id="SOZH01000012">
    <property type="protein sequence ID" value="TFF04391.1"/>
    <property type="molecule type" value="Genomic_DNA"/>
</dbReference>
<dbReference type="AlphaFoldDB" id="A0A4Y8QYQ9"/>
<sequence length="126" mass="14142">MSTTAAPQTAEDVKVGDQIRFDPDRPWWTVRDRDDRYIVATRQQPFAPKGDLLYTVVDLTGWQDYTYNGAGNGIVRSSLNTLGGGWSIEADGTGSEQIIPALRSGEWELSRRRVVNVRSITKRVSR</sequence>
<name>A0A4Y8QYQ9_9MICO</name>
<reference evidence="1 2" key="1">
    <citation type="submission" date="2019-03" db="EMBL/GenBank/DDBJ databases">
        <title>Cellulosimicrobium funkei JCM14302 Assembly.</title>
        <authorList>
            <person name="Dou T."/>
        </authorList>
    </citation>
    <scope>NUCLEOTIDE SEQUENCE [LARGE SCALE GENOMIC DNA]</scope>
    <source>
        <strain evidence="1 2">JCM 14302</strain>
    </source>
</reference>
<dbReference type="GeneID" id="95686431"/>
<proteinExistence type="predicted"/>
<protein>
    <submittedName>
        <fullName evidence="1">Uncharacterized protein</fullName>
    </submittedName>
</protein>
<accession>A0A4Y8QYQ9</accession>
<evidence type="ECO:0000313" key="2">
    <source>
        <dbReference type="Proteomes" id="UP000298003"/>
    </source>
</evidence>
<gene>
    <name evidence="1" type="ORF">E1O70_18265</name>
</gene>